<accession>A0A6P1KJC7</accession>
<reference evidence="1" key="1">
    <citation type="journal article" date="2020" name="Microbiol. Resour. Announc.">
        <title>Complete Genome Sequence of Moraxella osloensis Strain YV1, Isolated from an Australian Wastewater Treatment Plant.</title>
        <authorList>
            <person name="Batinovic S."/>
            <person name="Rice D.T.F."/>
            <person name="Seviour R.J."/>
            <person name="Petrovski S."/>
        </authorList>
    </citation>
    <scope>NUCLEOTIDE SEQUENCE</scope>
    <source>
        <strain evidence="1">YV1</strain>
    </source>
</reference>
<dbReference type="AlphaFoldDB" id="A0A6P1KJC7"/>
<geneLocation type="plasmid" evidence="1">
    <name>p1</name>
</geneLocation>
<keyword evidence="1" id="KW-0614">Plasmid</keyword>
<organism evidence="1">
    <name type="scientific">Faucicola osloensis</name>
    <name type="common">Moraxella osloensis</name>
    <dbReference type="NCBI Taxonomy" id="34062"/>
    <lineage>
        <taxon>Bacteria</taxon>
        <taxon>Pseudomonadati</taxon>
        <taxon>Pseudomonadota</taxon>
        <taxon>Gammaproteobacteria</taxon>
        <taxon>Moraxellales</taxon>
        <taxon>Moraxellaceae</taxon>
        <taxon>Faucicola</taxon>
    </lineage>
</organism>
<protein>
    <submittedName>
        <fullName evidence="1">Uncharacterized protein</fullName>
    </submittedName>
</protein>
<dbReference type="EMBL" id="CP047227">
    <property type="protein sequence ID" value="QHG10812.1"/>
    <property type="molecule type" value="Genomic_DNA"/>
</dbReference>
<evidence type="ECO:0000313" key="1">
    <source>
        <dbReference type="EMBL" id="QHG10812.1"/>
    </source>
</evidence>
<name>A0A6P1KJC7_FAUOS</name>
<proteinExistence type="predicted"/>
<sequence length="100" mass="11840">MKNENEQLIDFLNFINQGYVVSDEQDEDNFVVLVDENREILSDFKPSKDFIKEIEKSEFVTIVDKEKKREYFNSRGKRKPMPLITIYKLTSKGMDLLGKK</sequence>
<gene>
    <name evidence="1" type="ORF">GSF12_12550</name>
</gene>